<accession>A0A1Y2FPV1</accession>
<keyword evidence="6 7" id="KW-0539">Nucleus</keyword>
<evidence type="ECO:0000256" key="4">
    <source>
        <dbReference type="ARBA" id="ARBA00022833"/>
    </source>
</evidence>
<dbReference type="InterPro" id="IPR006650">
    <property type="entry name" value="A/AMP_deam_AS"/>
</dbReference>
<evidence type="ECO:0000256" key="5">
    <source>
        <dbReference type="ARBA" id="ARBA00023080"/>
    </source>
</evidence>
<evidence type="ECO:0000256" key="7">
    <source>
        <dbReference type="HAMAP-Rule" id="MF_03145"/>
    </source>
</evidence>
<dbReference type="GO" id="GO:0000034">
    <property type="term" value="F:adenine deaminase activity"/>
    <property type="evidence" value="ECO:0007669"/>
    <property type="project" value="UniProtKB-UniRule"/>
</dbReference>
<dbReference type="EC" id="3.5.4.2" evidence="7"/>
<feature type="active site" description="Proton donor" evidence="7">
    <location>
        <position position="209"/>
    </location>
</feature>
<dbReference type="PANTHER" id="PTHR43114">
    <property type="entry name" value="ADENINE DEAMINASE"/>
    <property type="match status" value="1"/>
</dbReference>
<dbReference type="InterPro" id="IPR028892">
    <property type="entry name" value="ADE"/>
</dbReference>
<dbReference type="PROSITE" id="PS00485">
    <property type="entry name" value="A_DEAMINASE"/>
    <property type="match status" value="1"/>
</dbReference>
<dbReference type="FunCoup" id="A0A1Y2FPV1">
    <property type="interactions" value="163"/>
</dbReference>
<dbReference type="CDD" id="cd01320">
    <property type="entry name" value="ADA"/>
    <property type="match status" value="1"/>
</dbReference>
<dbReference type="GO" id="GO:0005829">
    <property type="term" value="C:cytosol"/>
    <property type="evidence" value="ECO:0007669"/>
    <property type="project" value="TreeGrafter"/>
</dbReference>
<organism evidence="9 10">
    <name type="scientific">Leucosporidium creatinivorum</name>
    <dbReference type="NCBI Taxonomy" id="106004"/>
    <lineage>
        <taxon>Eukaryota</taxon>
        <taxon>Fungi</taxon>
        <taxon>Dikarya</taxon>
        <taxon>Basidiomycota</taxon>
        <taxon>Pucciniomycotina</taxon>
        <taxon>Microbotryomycetes</taxon>
        <taxon>Leucosporidiales</taxon>
        <taxon>Leucosporidium</taxon>
    </lineage>
</organism>
<dbReference type="SUPFAM" id="SSF51556">
    <property type="entry name" value="Metallo-dependent hydrolases"/>
    <property type="match status" value="1"/>
</dbReference>
<keyword evidence="10" id="KW-1185">Reference proteome</keyword>
<keyword evidence="3 7" id="KW-0378">Hydrolase</keyword>
<comment type="catalytic activity">
    <reaction evidence="7">
        <text>adenine + H2O + H(+) = hypoxanthine + NH4(+)</text>
        <dbReference type="Rhea" id="RHEA:23688"/>
        <dbReference type="ChEBI" id="CHEBI:15377"/>
        <dbReference type="ChEBI" id="CHEBI:15378"/>
        <dbReference type="ChEBI" id="CHEBI:16708"/>
        <dbReference type="ChEBI" id="CHEBI:17368"/>
        <dbReference type="ChEBI" id="CHEBI:28938"/>
        <dbReference type="EC" id="3.5.4.2"/>
    </reaction>
</comment>
<dbReference type="FunFam" id="3.20.20.140:FF:000039">
    <property type="entry name" value="Adenine deaminase"/>
    <property type="match status" value="1"/>
</dbReference>
<dbReference type="AlphaFoldDB" id="A0A1Y2FPV1"/>
<keyword evidence="2 7" id="KW-0479">Metal-binding</keyword>
<dbReference type="GO" id="GO:0005634">
    <property type="term" value="C:nucleus"/>
    <property type="evidence" value="ECO:0007669"/>
    <property type="project" value="UniProtKB-SubCell"/>
</dbReference>
<evidence type="ECO:0000259" key="8">
    <source>
        <dbReference type="Pfam" id="PF00962"/>
    </source>
</evidence>
<keyword evidence="5 7" id="KW-0546">Nucleotide metabolism</keyword>
<evidence type="ECO:0000256" key="6">
    <source>
        <dbReference type="ARBA" id="ARBA00023242"/>
    </source>
</evidence>
<feature type="binding site" evidence="7">
    <location>
        <position position="19"/>
    </location>
    <ligand>
        <name>Zn(2+)</name>
        <dbReference type="ChEBI" id="CHEBI:29105"/>
        <note>catalytic</note>
    </ligand>
</feature>
<comment type="subcellular location">
    <subcellularLocation>
        <location evidence="7">Cytoplasm</location>
    </subcellularLocation>
    <subcellularLocation>
        <location evidence="7">Nucleus</location>
    </subcellularLocation>
</comment>
<dbReference type="GO" id="GO:0008270">
    <property type="term" value="F:zinc ion binding"/>
    <property type="evidence" value="ECO:0007669"/>
    <property type="project" value="UniProtKB-UniRule"/>
</dbReference>
<feature type="site" description="Important for catalytic activity" evidence="7">
    <location>
        <position position="230"/>
    </location>
</feature>
<dbReference type="PANTHER" id="PTHR43114:SF6">
    <property type="entry name" value="ADENINE DEAMINASE"/>
    <property type="match status" value="1"/>
</dbReference>
<name>A0A1Y2FPV1_9BASI</name>
<evidence type="ECO:0000256" key="1">
    <source>
        <dbReference type="ARBA" id="ARBA00022490"/>
    </source>
</evidence>
<dbReference type="NCBIfam" id="TIGR01430">
    <property type="entry name" value="aden_deam"/>
    <property type="match status" value="1"/>
</dbReference>
<reference evidence="9 10" key="1">
    <citation type="submission" date="2016-07" db="EMBL/GenBank/DDBJ databases">
        <title>Pervasive Adenine N6-methylation of Active Genes in Fungi.</title>
        <authorList>
            <consortium name="DOE Joint Genome Institute"/>
            <person name="Mondo S.J."/>
            <person name="Dannebaum R.O."/>
            <person name="Kuo R.C."/>
            <person name="Labutti K."/>
            <person name="Haridas S."/>
            <person name="Kuo A."/>
            <person name="Salamov A."/>
            <person name="Ahrendt S.R."/>
            <person name="Lipzen A."/>
            <person name="Sullivan W."/>
            <person name="Andreopoulos W.B."/>
            <person name="Clum A."/>
            <person name="Lindquist E."/>
            <person name="Daum C."/>
            <person name="Ramamoorthy G.K."/>
            <person name="Gryganskyi A."/>
            <person name="Culley D."/>
            <person name="Magnuson J.K."/>
            <person name="James T.Y."/>
            <person name="O'Malley M.A."/>
            <person name="Stajich J.E."/>
            <person name="Spatafora J.W."/>
            <person name="Visel A."/>
            <person name="Grigoriev I.V."/>
        </authorList>
    </citation>
    <scope>NUCLEOTIDE SEQUENCE [LARGE SCALE GENOMIC DNA]</scope>
    <source>
        <strain evidence="9 10">62-1032</strain>
    </source>
</reference>
<dbReference type="Pfam" id="PF00962">
    <property type="entry name" value="A_deaminase"/>
    <property type="match status" value="1"/>
</dbReference>
<sequence>MCSPNAEAFLRALPKCEHHMHIEGSLEPGLLFQLAKNNGVTLDPARYTSIAALEERYKNFTSLDDFLLYFNLAMAVLITEDDFEALTFAYMTRVHADGLVHAEIFFDPQAHVGRGISLSVVVAGISKGLEKAEAQFGITSKLIMCFVRHLPVESALESVESIMEYVKTGKVSGLGCDSTEKGNPPEKYKEVYQRARDLGMKHLTMHSGEEGPAAWVRTTVEELGITRIDHGVRSADDPEVLKLLVDRNAFLTVCPLSNVRLRVHTDVSESPIPKFMAAGVKFSINSDDPAYFGGYVLDNYLAVHKAFSFSKETWRGLAIDSVNGSWCDDDRKKEILALLDNVMAEWADKEI</sequence>
<comment type="similarity">
    <text evidence="7">Belongs to the metallo-dependent hydrolases superfamily. Adenosine and AMP deaminases family. Adenine deaminase type 2 subfamily.</text>
</comment>
<dbReference type="InParanoid" id="A0A1Y2FPV1"/>
<dbReference type="GO" id="GO:0043103">
    <property type="term" value="P:hypoxanthine salvage"/>
    <property type="evidence" value="ECO:0007669"/>
    <property type="project" value="UniProtKB-UniRule"/>
</dbReference>
<proteinExistence type="inferred from homology"/>
<feature type="domain" description="Adenosine deaminase" evidence="8">
    <location>
        <begin position="14"/>
        <end position="341"/>
    </location>
</feature>
<dbReference type="InterPro" id="IPR006330">
    <property type="entry name" value="Ado/ade_deaminase"/>
</dbReference>
<protein>
    <recommendedName>
        <fullName evidence="7">Adenine deaminase</fullName>
        <shortName evidence="7">ADE</shortName>
        <ecNumber evidence="7">3.5.4.2</ecNumber>
    </recommendedName>
    <alternativeName>
        <fullName evidence="7">Adenine aminohydrolase</fullName>
        <shortName evidence="7">AAH</shortName>
    </alternativeName>
</protein>
<evidence type="ECO:0000256" key="3">
    <source>
        <dbReference type="ARBA" id="ARBA00022801"/>
    </source>
</evidence>
<comment type="cofactor">
    <cofactor evidence="7">
        <name>Zn(2+)</name>
        <dbReference type="ChEBI" id="CHEBI:29105"/>
    </cofactor>
    <text evidence="7">Binds 1 zinc ion per subunit.</text>
</comment>
<dbReference type="Gene3D" id="3.20.20.140">
    <property type="entry name" value="Metal-dependent hydrolases"/>
    <property type="match status" value="1"/>
</dbReference>
<dbReference type="EMBL" id="MCGR01000016">
    <property type="protein sequence ID" value="ORY85364.1"/>
    <property type="molecule type" value="Genomic_DNA"/>
</dbReference>
<keyword evidence="4 7" id="KW-0862">Zinc</keyword>
<dbReference type="GO" id="GO:0009168">
    <property type="term" value="P:purine ribonucleoside monophosphate biosynthetic process"/>
    <property type="evidence" value="ECO:0007669"/>
    <property type="project" value="InterPro"/>
</dbReference>
<dbReference type="OrthoDB" id="272271at2759"/>
<dbReference type="InterPro" id="IPR032466">
    <property type="entry name" value="Metal_Hydrolase"/>
</dbReference>
<feature type="binding site" evidence="7">
    <location>
        <position position="21"/>
    </location>
    <ligand>
        <name>Zn(2+)</name>
        <dbReference type="ChEBI" id="CHEBI:29105"/>
        <note>catalytic</note>
    </ligand>
</feature>
<evidence type="ECO:0000256" key="2">
    <source>
        <dbReference type="ARBA" id="ARBA00022723"/>
    </source>
</evidence>
<comment type="function">
    <text evidence="7">Catalyzes the hydrolytic deamination of adenine to hypoxanthine. Plays an important role in the purine salvage pathway and in nitrogen catabolism.</text>
</comment>
<evidence type="ECO:0000313" key="9">
    <source>
        <dbReference type="EMBL" id="ORY85364.1"/>
    </source>
</evidence>
<gene>
    <name evidence="7" type="primary">AAH1</name>
    <name evidence="9" type="ORF">BCR35DRAFT_302840</name>
</gene>
<keyword evidence="1 7" id="KW-0963">Cytoplasm</keyword>
<dbReference type="STRING" id="106004.A0A1Y2FPV1"/>
<dbReference type="InterPro" id="IPR001365">
    <property type="entry name" value="A_deaminase_dom"/>
</dbReference>
<dbReference type="HAMAP" id="MF_01962">
    <property type="entry name" value="Adenine_deaminase"/>
    <property type="match status" value="1"/>
</dbReference>
<feature type="binding site" evidence="7">
    <location>
        <position position="288"/>
    </location>
    <ligand>
        <name>substrate</name>
    </ligand>
</feature>
<feature type="binding site" evidence="7">
    <location>
        <position position="287"/>
    </location>
    <ligand>
        <name>Zn(2+)</name>
        <dbReference type="ChEBI" id="CHEBI:29105"/>
        <note>catalytic</note>
    </ligand>
</feature>
<evidence type="ECO:0000313" key="10">
    <source>
        <dbReference type="Proteomes" id="UP000193467"/>
    </source>
</evidence>
<comment type="caution">
    <text evidence="9">The sequence shown here is derived from an EMBL/GenBank/DDBJ whole genome shotgun (WGS) entry which is preliminary data.</text>
</comment>
<dbReference type="GO" id="GO:0006146">
    <property type="term" value="P:adenine catabolic process"/>
    <property type="evidence" value="ECO:0007669"/>
    <property type="project" value="UniProtKB-UniRule"/>
</dbReference>
<feature type="binding site" evidence="7">
    <location>
        <position position="206"/>
    </location>
    <ligand>
        <name>Zn(2+)</name>
        <dbReference type="ChEBI" id="CHEBI:29105"/>
        <note>catalytic</note>
    </ligand>
</feature>
<dbReference type="GO" id="GO:0009117">
    <property type="term" value="P:nucleotide metabolic process"/>
    <property type="evidence" value="ECO:0007669"/>
    <property type="project" value="UniProtKB-KW"/>
</dbReference>
<dbReference type="Proteomes" id="UP000193467">
    <property type="component" value="Unassembled WGS sequence"/>
</dbReference>